<dbReference type="InterPro" id="IPR011008">
    <property type="entry name" value="Dimeric_a/b-barrel"/>
</dbReference>
<dbReference type="InterPro" id="IPR009874">
    <property type="entry name" value="DUF1428"/>
</dbReference>
<comment type="caution">
    <text evidence="1">The sequence shown here is derived from an EMBL/GenBank/DDBJ whole genome shotgun (WGS) entry which is preliminary data.</text>
</comment>
<keyword evidence="2" id="KW-1185">Reference proteome</keyword>
<dbReference type="Proteomes" id="UP001596977">
    <property type="component" value="Unassembled WGS sequence"/>
</dbReference>
<accession>A0ABW3HAW7</accession>
<sequence length="119" mass="13505">MTYVDGFVAPVRVENKQAYIEMAAKAAPIFREHGALRIVECWGHDVPRGKTTDFFMAVKAEEGENVVFSWITWPSKEVRDAGWAKVMADERMKPPAEMPFDGKRMFWGGFETMVDEGEG</sequence>
<dbReference type="PIRSF" id="PIRSF007028">
    <property type="entry name" value="UCP007028"/>
    <property type="match status" value="1"/>
</dbReference>
<gene>
    <name evidence="1" type="ORF">ACFQ1E_09555</name>
</gene>
<reference evidence="2" key="1">
    <citation type="journal article" date="2019" name="Int. J. Syst. Evol. Microbiol.">
        <title>The Global Catalogue of Microorganisms (GCM) 10K type strain sequencing project: providing services to taxonomists for standard genome sequencing and annotation.</title>
        <authorList>
            <consortium name="The Broad Institute Genomics Platform"/>
            <consortium name="The Broad Institute Genome Sequencing Center for Infectious Disease"/>
            <person name="Wu L."/>
            <person name="Ma J."/>
        </authorList>
    </citation>
    <scope>NUCLEOTIDE SEQUENCE [LARGE SCALE GENOMIC DNA]</scope>
    <source>
        <strain evidence="2">CCUG 62982</strain>
    </source>
</reference>
<dbReference type="RefSeq" id="WP_264944364.1">
    <property type="nucleotide sequence ID" value="NZ_JAPDRA010000004.1"/>
</dbReference>
<dbReference type="Pfam" id="PF07237">
    <property type="entry name" value="DUF1428"/>
    <property type="match status" value="1"/>
</dbReference>
<dbReference type="EMBL" id="JBHTJG010000004">
    <property type="protein sequence ID" value="MFD0946582.1"/>
    <property type="molecule type" value="Genomic_DNA"/>
</dbReference>
<organism evidence="1 2">
    <name type="scientific">Sphingomonas canadensis</name>
    <dbReference type="NCBI Taxonomy" id="1219257"/>
    <lineage>
        <taxon>Bacteria</taxon>
        <taxon>Pseudomonadati</taxon>
        <taxon>Pseudomonadota</taxon>
        <taxon>Alphaproteobacteria</taxon>
        <taxon>Sphingomonadales</taxon>
        <taxon>Sphingomonadaceae</taxon>
        <taxon>Sphingomonas</taxon>
    </lineage>
</organism>
<proteinExistence type="predicted"/>
<protein>
    <submittedName>
        <fullName evidence="1">DUF1428 domain-containing protein</fullName>
    </submittedName>
</protein>
<evidence type="ECO:0000313" key="2">
    <source>
        <dbReference type="Proteomes" id="UP001596977"/>
    </source>
</evidence>
<dbReference type="SUPFAM" id="SSF54909">
    <property type="entry name" value="Dimeric alpha+beta barrel"/>
    <property type="match status" value="1"/>
</dbReference>
<name>A0ABW3HAW7_9SPHN</name>
<dbReference type="Gene3D" id="3.30.70.100">
    <property type="match status" value="1"/>
</dbReference>
<evidence type="ECO:0000313" key="1">
    <source>
        <dbReference type="EMBL" id="MFD0946582.1"/>
    </source>
</evidence>